<sequence>MGCKCCKMIQSYLFDAVQVPSPDYVNEVSSSKLDDDRTVKLQGDSSSGVWVHKQTLWSAGLGRTESGGGQAGWQEPQGPRPQGYPDSGLRAKPAGTTNGIGPSGASPQPHTGDTDSGASTADGVHPAQPFLEGRDPGGQDCVPPASREAPAAAETPVYESQGPVLQLPVPDYPQLWGPAADGEAQEERDCLFEHHMEDEPLAEIHPTMGEYELSLPFPLKRESLSEPAAAEVLSVYFREKGPAHAVPVASPRSKQSEAQDSKGNSEEEEEVDEDEAVAEALAALEAATAGEDVDEAD</sequence>
<feature type="compositionally biased region" description="Acidic residues" evidence="1">
    <location>
        <begin position="266"/>
        <end position="277"/>
    </location>
</feature>
<evidence type="ECO:0000313" key="3">
    <source>
        <dbReference type="RefSeq" id="XP_004642721.1"/>
    </source>
</evidence>
<dbReference type="PANTHER" id="PTHR16106:SF3">
    <property type="entry name" value="CHROMOSOME 4 OPEN READING FRAME 19"/>
    <property type="match status" value="1"/>
</dbReference>
<protein>
    <submittedName>
        <fullName evidence="3 4">Uncharacterized protein C4orf19 homolog</fullName>
    </submittedName>
</protein>
<accession>A0A6P3FQY9</accession>
<dbReference type="InterPro" id="IPR031528">
    <property type="entry name" value="C4orf19"/>
</dbReference>
<feature type="region of interest" description="Disordered" evidence="1">
    <location>
        <begin position="60"/>
        <end position="163"/>
    </location>
</feature>
<dbReference type="RefSeq" id="XP_004642721.1">
    <property type="nucleotide sequence ID" value="XM_004642664.2"/>
</dbReference>
<dbReference type="PANTHER" id="PTHR16106">
    <property type="entry name" value="CHROMOSOME 4 OPEN READING FRAME 19"/>
    <property type="match status" value="1"/>
</dbReference>
<keyword evidence="2" id="KW-1185">Reference proteome</keyword>
<feature type="compositionally biased region" description="Basic and acidic residues" evidence="1">
    <location>
        <begin position="254"/>
        <end position="265"/>
    </location>
</feature>
<name>A0A6P3FQY9_OCTDE</name>
<gene>
    <name evidence="3 4" type="primary">CUNH4orf19</name>
</gene>
<dbReference type="Proteomes" id="UP000515203">
    <property type="component" value="Unplaced"/>
</dbReference>
<dbReference type="GeneID" id="101583725"/>
<evidence type="ECO:0000313" key="4">
    <source>
        <dbReference type="RefSeq" id="XP_023558497.1"/>
    </source>
</evidence>
<feature type="compositionally biased region" description="Polar residues" evidence="1">
    <location>
        <begin position="95"/>
        <end position="119"/>
    </location>
</feature>
<evidence type="ECO:0000256" key="1">
    <source>
        <dbReference type="SAM" id="MobiDB-lite"/>
    </source>
</evidence>
<feature type="compositionally biased region" description="Low complexity" evidence="1">
    <location>
        <begin position="143"/>
        <end position="156"/>
    </location>
</feature>
<evidence type="ECO:0000313" key="2">
    <source>
        <dbReference type="Proteomes" id="UP000515203"/>
    </source>
</evidence>
<reference evidence="3 4" key="1">
    <citation type="submission" date="2025-04" db="UniProtKB">
        <authorList>
            <consortium name="RefSeq"/>
        </authorList>
    </citation>
    <scope>IDENTIFICATION</scope>
</reference>
<dbReference type="RefSeq" id="XP_023558497.1">
    <property type="nucleotide sequence ID" value="XM_023702729.1"/>
</dbReference>
<organism evidence="2 3">
    <name type="scientific">Octodon degus</name>
    <name type="common">Degu</name>
    <name type="synonym">Sciurus degus</name>
    <dbReference type="NCBI Taxonomy" id="10160"/>
    <lineage>
        <taxon>Eukaryota</taxon>
        <taxon>Metazoa</taxon>
        <taxon>Chordata</taxon>
        <taxon>Craniata</taxon>
        <taxon>Vertebrata</taxon>
        <taxon>Euteleostomi</taxon>
        <taxon>Mammalia</taxon>
        <taxon>Eutheria</taxon>
        <taxon>Euarchontoglires</taxon>
        <taxon>Glires</taxon>
        <taxon>Rodentia</taxon>
        <taxon>Hystricomorpha</taxon>
        <taxon>Octodontidae</taxon>
        <taxon>Octodon</taxon>
    </lineage>
</organism>
<dbReference type="CTD" id="55286"/>
<feature type="compositionally biased region" description="Low complexity" evidence="1">
    <location>
        <begin position="278"/>
        <end position="287"/>
    </location>
</feature>
<dbReference type="OrthoDB" id="8773301at2759"/>
<proteinExistence type="predicted"/>
<feature type="region of interest" description="Disordered" evidence="1">
    <location>
        <begin position="243"/>
        <end position="297"/>
    </location>
</feature>
<feature type="region of interest" description="Disordered" evidence="1">
    <location>
        <begin position="27"/>
        <end position="47"/>
    </location>
</feature>
<feature type="region of interest" description="Disordered" evidence="1">
    <location>
        <begin position="169"/>
        <end position="188"/>
    </location>
</feature>
<dbReference type="AlphaFoldDB" id="A0A6P3FQY9"/>
<dbReference type="Pfam" id="PF15770">
    <property type="entry name" value="DUF4699"/>
    <property type="match status" value="1"/>
</dbReference>